<proteinExistence type="predicted"/>
<organism evidence="2 3">
    <name type="scientific">Sediminihabitans luteus</name>
    <dbReference type="NCBI Taxonomy" id="1138585"/>
    <lineage>
        <taxon>Bacteria</taxon>
        <taxon>Bacillati</taxon>
        <taxon>Actinomycetota</taxon>
        <taxon>Actinomycetes</taxon>
        <taxon>Micrococcales</taxon>
        <taxon>Cellulomonadaceae</taxon>
        <taxon>Sediminihabitans</taxon>
    </lineage>
</organism>
<dbReference type="AlphaFoldDB" id="A0A2M9CEZ7"/>
<keyword evidence="1" id="KW-0472">Membrane</keyword>
<dbReference type="EMBL" id="PGFE01000003">
    <property type="protein sequence ID" value="PJJ70458.1"/>
    <property type="molecule type" value="Genomic_DNA"/>
</dbReference>
<sequence>MGKKKNENDVDLPTKVATIALTFAAGWIAQKAVGQVWKRATGNDAPTNTDDPEIGIAQAVAFAAVSGAAMVLARRLAAQQAGKLTQRYMGKKVDPEIVD</sequence>
<dbReference type="RefSeq" id="WP_239073066.1">
    <property type="nucleotide sequence ID" value="NZ_BOOX01000001.1"/>
</dbReference>
<name>A0A2M9CEZ7_9CELL</name>
<reference evidence="2 3" key="1">
    <citation type="submission" date="2017-11" db="EMBL/GenBank/DDBJ databases">
        <title>Genomic Encyclopedia of Archaeal and Bacterial Type Strains, Phase II (KMG-II): From Individual Species to Whole Genera.</title>
        <authorList>
            <person name="Goeker M."/>
        </authorList>
    </citation>
    <scope>NUCLEOTIDE SEQUENCE [LARGE SCALE GENOMIC DNA]</scope>
    <source>
        <strain evidence="2 3">DSM 25478</strain>
    </source>
</reference>
<comment type="caution">
    <text evidence="2">The sequence shown here is derived from an EMBL/GenBank/DDBJ whole genome shotgun (WGS) entry which is preliminary data.</text>
</comment>
<evidence type="ECO:0000256" key="1">
    <source>
        <dbReference type="SAM" id="Phobius"/>
    </source>
</evidence>
<protein>
    <submittedName>
        <fullName evidence="2">Uncharacterized protein DUF4235</fullName>
    </submittedName>
</protein>
<evidence type="ECO:0000313" key="2">
    <source>
        <dbReference type="EMBL" id="PJJ70458.1"/>
    </source>
</evidence>
<gene>
    <name evidence="2" type="ORF">CLV28_2294</name>
</gene>
<evidence type="ECO:0000313" key="3">
    <source>
        <dbReference type="Proteomes" id="UP000231693"/>
    </source>
</evidence>
<feature type="transmembrane region" description="Helical" evidence="1">
    <location>
        <begin position="12"/>
        <end position="29"/>
    </location>
</feature>
<dbReference type="Proteomes" id="UP000231693">
    <property type="component" value="Unassembled WGS sequence"/>
</dbReference>
<dbReference type="Pfam" id="PF14019">
    <property type="entry name" value="DUF4235"/>
    <property type="match status" value="1"/>
</dbReference>
<feature type="transmembrane region" description="Helical" evidence="1">
    <location>
        <begin position="54"/>
        <end position="73"/>
    </location>
</feature>
<dbReference type="InterPro" id="IPR025329">
    <property type="entry name" value="DUF4235"/>
</dbReference>
<accession>A0A2M9CEZ7</accession>
<keyword evidence="1" id="KW-0812">Transmembrane</keyword>
<keyword evidence="1" id="KW-1133">Transmembrane helix</keyword>
<keyword evidence="3" id="KW-1185">Reference proteome</keyword>